<dbReference type="GO" id="GO:0005739">
    <property type="term" value="C:mitochondrion"/>
    <property type="evidence" value="ECO:0007669"/>
    <property type="project" value="TreeGrafter"/>
</dbReference>
<accession>A0A3B0RTK7</accession>
<organism evidence="3">
    <name type="scientific">hydrothermal vent metagenome</name>
    <dbReference type="NCBI Taxonomy" id="652676"/>
    <lineage>
        <taxon>unclassified sequences</taxon>
        <taxon>metagenomes</taxon>
        <taxon>ecological metagenomes</taxon>
    </lineage>
</organism>
<dbReference type="PANTHER" id="PTHR43757">
    <property type="entry name" value="AMINOMETHYLTRANSFERASE"/>
    <property type="match status" value="1"/>
</dbReference>
<dbReference type="Pfam" id="PF08669">
    <property type="entry name" value="GCV_T_C"/>
    <property type="match status" value="1"/>
</dbReference>
<keyword evidence="3" id="KW-0560">Oxidoreductase</keyword>
<name>A0A3B0RTK7_9ZZZZ</name>
<dbReference type="Gene3D" id="3.30.1360.120">
    <property type="entry name" value="Probable tRNA modification gtpase trme, domain 1"/>
    <property type="match status" value="1"/>
</dbReference>
<dbReference type="InterPro" id="IPR028896">
    <property type="entry name" value="GcvT/YgfZ/DmdA"/>
</dbReference>
<dbReference type="SUPFAM" id="SSF101790">
    <property type="entry name" value="Aminomethyltransferase beta-barrel domain"/>
    <property type="match status" value="1"/>
</dbReference>
<sequence>RDAEEALSWIAANDVTAPPGKLIYTQMLNSRGGIECDLTCARLADDLYYIVTGTGFRTHDGAWIRQHLPEGLDAELVDVTEDYGTLSLFGPDARKVLAAVTDDAVGHDDFAFGTVKEITVAGHKVRAFRITYVGELGWELHMPIAATGDAFDALFAAGEQYGISPAGYRAIESLRLEKGYRAWGADITPNDNPFEAGLGWAVKLKTNHPFLGRDAMERAKAEPLKKRLVCFTLDDPEIVLVGRETIYRNGVAVGYLSSGGFGYTLNQPIGYGYIKNNEGVSKEFIEAGDYELEVATKRYPTKVHMKPLYDPQMQRIKR</sequence>
<gene>
    <name evidence="3" type="ORF">MNBD_ALPHA08-525</name>
</gene>
<reference evidence="3" key="1">
    <citation type="submission" date="2018-06" db="EMBL/GenBank/DDBJ databases">
        <authorList>
            <person name="Zhirakovskaya E."/>
        </authorList>
    </citation>
    <scope>NUCLEOTIDE SEQUENCE</scope>
</reference>
<dbReference type="InterPro" id="IPR006222">
    <property type="entry name" value="GCVT_N"/>
</dbReference>
<dbReference type="GO" id="GO:0008480">
    <property type="term" value="F:sarcosine dehydrogenase activity"/>
    <property type="evidence" value="ECO:0007669"/>
    <property type="project" value="UniProtKB-EC"/>
</dbReference>
<dbReference type="InterPro" id="IPR027266">
    <property type="entry name" value="TrmE/GcvT-like"/>
</dbReference>
<evidence type="ECO:0000259" key="2">
    <source>
        <dbReference type="Pfam" id="PF08669"/>
    </source>
</evidence>
<dbReference type="PANTHER" id="PTHR43757:SF11">
    <property type="entry name" value="SARCOSINE DEHYDROGENASE"/>
    <property type="match status" value="1"/>
</dbReference>
<feature type="domain" description="Aminomethyltransferase C-terminal" evidence="2">
    <location>
        <begin position="226"/>
        <end position="310"/>
    </location>
</feature>
<protein>
    <submittedName>
        <fullName evidence="3">Sarcosine dehydrogenase</fullName>
        <ecNumber evidence="3">1.5.8.3</ecNumber>
    </submittedName>
</protein>
<evidence type="ECO:0000259" key="1">
    <source>
        <dbReference type="Pfam" id="PF01571"/>
    </source>
</evidence>
<dbReference type="InterPro" id="IPR029043">
    <property type="entry name" value="GcvT/YgfZ_C"/>
</dbReference>
<dbReference type="InterPro" id="IPR013977">
    <property type="entry name" value="GcvT_C"/>
</dbReference>
<dbReference type="PIRSF" id="PIRSF006487">
    <property type="entry name" value="GcvT"/>
    <property type="match status" value="1"/>
</dbReference>
<feature type="domain" description="GCVT N-terminal" evidence="1">
    <location>
        <begin position="1"/>
        <end position="205"/>
    </location>
</feature>
<dbReference type="EMBL" id="UOEC01000122">
    <property type="protein sequence ID" value="VAV94852.1"/>
    <property type="molecule type" value="Genomic_DNA"/>
</dbReference>
<dbReference type="Gene3D" id="2.40.30.110">
    <property type="entry name" value="Aminomethyltransferase beta-barrel domains"/>
    <property type="match status" value="1"/>
</dbReference>
<dbReference type="SUPFAM" id="SSF103025">
    <property type="entry name" value="Folate-binding domain"/>
    <property type="match status" value="1"/>
</dbReference>
<dbReference type="Gene3D" id="3.30.70.1400">
    <property type="entry name" value="Aminomethyltransferase beta-barrel domains"/>
    <property type="match status" value="1"/>
</dbReference>
<dbReference type="EC" id="1.5.8.3" evidence="3"/>
<dbReference type="Pfam" id="PF01571">
    <property type="entry name" value="GCV_T"/>
    <property type="match status" value="1"/>
</dbReference>
<evidence type="ECO:0000313" key="3">
    <source>
        <dbReference type="EMBL" id="VAV94852.1"/>
    </source>
</evidence>
<dbReference type="AlphaFoldDB" id="A0A3B0RTK7"/>
<proteinExistence type="predicted"/>
<feature type="non-terminal residue" evidence="3">
    <location>
        <position position="1"/>
    </location>
</feature>